<reference evidence="1 2" key="1">
    <citation type="submission" date="2020-08" db="EMBL/GenBank/DDBJ databases">
        <title>Genomic Encyclopedia of Type Strains, Phase IV (KMG-IV): sequencing the most valuable type-strain genomes for metagenomic binning, comparative biology and taxonomic classification.</title>
        <authorList>
            <person name="Goeker M."/>
        </authorList>
    </citation>
    <scope>NUCLEOTIDE SEQUENCE [LARGE SCALE GENOMIC DNA]</scope>
    <source>
        <strain evidence="1 2">DSM 29007</strain>
    </source>
</reference>
<evidence type="ECO:0000313" key="2">
    <source>
        <dbReference type="Proteomes" id="UP000582837"/>
    </source>
</evidence>
<gene>
    <name evidence="1" type="ORF">HNQ61_001918</name>
</gene>
<protein>
    <submittedName>
        <fullName evidence="1">Uncharacterized protein</fullName>
    </submittedName>
</protein>
<dbReference type="EMBL" id="JACHIA010000004">
    <property type="protein sequence ID" value="MBB6070299.1"/>
    <property type="molecule type" value="Genomic_DNA"/>
</dbReference>
<accession>A0A841GU98</accession>
<name>A0A841GU98_9BACT</name>
<organism evidence="1 2">
    <name type="scientific">Longimicrobium terrae</name>
    <dbReference type="NCBI Taxonomy" id="1639882"/>
    <lineage>
        <taxon>Bacteria</taxon>
        <taxon>Pseudomonadati</taxon>
        <taxon>Gemmatimonadota</taxon>
        <taxon>Longimicrobiia</taxon>
        <taxon>Longimicrobiales</taxon>
        <taxon>Longimicrobiaceae</taxon>
        <taxon>Longimicrobium</taxon>
    </lineage>
</organism>
<dbReference type="AlphaFoldDB" id="A0A841GU98"/>
<dbReference type="RefSeq" id="WP_170035693.1">
    <property type="nucleotide sequence ID" value="NZ_JABDTL010000001.1"/>
</dbReference>
<keyword evidence="2" id="KW-1185">Reference proteome</keyword>
<dbReference type="Proteomes" id="UP000582837">
    <property type="component" value="Unassembled WGS sequence"/>
</dbReference>
<comment type="caution">
    <text evidence="1">The sequence shown here is derived from an EMBL/GenBank/DDBJ whole genome shotgun (WGS) entry which is preliminary data.</text>
</comment>
<proteinExistence type="predicted"/>
<sequence length="193" mass="20508">MRDLKPPQRELLSQIVRRGEVPSWDVDGRVLRPLRAAGLVELSGTLVRATAEGKALVAPPRRAPPPSPVRLNSLQADALRRVLRQGSVAAETLDGRVAKPLLARGLVTIADDVVTPTAAGRVFFDEPAPARTGGRKSGGENPRAAAIRRAVGRLEQAIPKGAEVGVGTILAAAEDVLDGFRAYARKLERRPSA</sequence>
<evidence type="ECO:0000313" key="1">
    <source>
        <dbReference type="EMBL" id="MBB6070299.1"/>
    </source>
</evidence>